<keyword evidence="1" id="KW-0813">Transport</keyword>
<dbReference type="SMART" id="SM00382">
    <property type="entry name" value="AAA"/>
    <property type="match status" value="1"/>
</dbReference>
<dbReference type="PANTHER" id="PTHR43038:SF3">
    <property type="entry name" value="ABC TRANSPORTER G FAMILY MEMBER 20 ISOFORM X1"/>
    <property type="match status" value="1"/>
</dbReference>
<keyword evidence="2" id="KW-0547">Nucleotide-binding</keyword>
<keyword evidence="6" id="KW-1185">Reference proteome</keyword>
<dbReference type="RefSeq" id="WP_011938075.1">
    <property type="nucleotide sequence ID" value="NC_009483.1"/>
</dbReference>
<evidence type="ECO:0000256" key="2">
    <source>
        <dbReference type="ARBA" id="ARBA00022741"/>
    </source>
</evidence>
<proteinExistence type="predicted"/>
<keyword evidence="3" id="KW-0067">ATP-binding</keyword>
<accession>A5GAP1</accession>
<dbReference type="Pfam" id="PF00005">
    <property type="entry name" value="ABC_tran"/>
    <property type="match status" value="1"/>
</dbReference>
<evidence type="ECO:0000313" key="6">
    <source>
        <dbReference type="Proteomes" id="UP000006695"/>
    </source>
</evidence>
<gene>
    <name evidence="5" type="ordered locus">Gura_1149</name>
</gene>
<dbReference type="PROSITE" id="PS00211">
    <property type="entry name" value="ABC_TRANSPORTER_1"/>
    <property type="match status" value="1"/>
</dbReference>
<evidence type="ECO:0000259" key="4">
    <source>
        <dbReference type="PROSITE" id="PS50893"/>
    </source>
</evidence>
<dbReference type="Gene3D" id="3.40.50.300">
    <property type="entry name" value="P-loop containing nucleotide triphosphate hydrolases"/>
    <property type="match status" value="1"/>
</dbReference>
<dbReference type="GO" id="GO:0005524">
    <property type="term" value="F:ATP binding"/>
    <property type="evidence" value="ECO:0007669"/>
    <property type="project" value="UniProtKB-KW"/>
</dbReference>
<dbReference type="InterPro" id="IPR003439">
    <property type="entry name" value="ABC_transporter-like_ATP-bd"/>
</dbReference>
<dbReference type="STRING" id="351605.Gura_1149"/>
<dbReference type="HOGENOM" id="CLU_000604_1_2_7"/>
<dbReference type="CDD" id="cd03230">
    <property type="entry name" value="ABC_DR_subfamily_A"/>
    <property type="match status" value="1"/>
</dbReference>
<dbReference type="Pfam" id="PF13732">
    <property type="entry name" value="DrrA1-3_C"/>
    <property type="match status" value="1"/>
</dbReference>
<dbReference type="EMBL" id="CP000698">
    <property type="protein sequence ID" value="ABQ25353.1"/>
    <property type="molecule type" value="Genomic_DNA"/>
</dbReference>
<evidence type="ECO:0000256" key="3">
    <source>
        <dbReference type="ARBA" id="ARBA00022840"/>
    </source>
</evidence>
<dbReference type="GO" id="GO:0016887">
    <property type="term" value="F:ATP hydrolysis activity"/>
    <property type="evidence" value="ECO:0007669"/>
    <property type="project" value="InterPro"/>
</dbReference>
<name>A5GAP1_GEOUR</name>
<organism evidence="5 6">
    <name type="scientific">Geotalea uraniireducens (strain Rf4)</name>
    <name type="common">Geobacter uraniireducens</name>
    <dbReference type="NCBI Taxonomy" id="351605"/>
    <lineage>
        <taxon>Bacteria</taxon>
        <taxon>Pseudomonadati</taxon>
        <taxon>Thermodesulfobacteriota</taxon>
        <taxon>Desulfuromonadia</taxon>
        <taxon>Geobacterales</taxon>
        <taxon>Geobacteraceae</taxon>
        <taxon>Geotalea</taxon>
    </lineage>
</organism>
<dbReference type="Proteomes" id="UP000006695">
    <property type="component" value="Chromosome"/>
</dbReference>
<protein>
    <submittedName>
        <fullName evidence="5">ABC transporter related protein</fullName>
    </submittedName>
</protein>
<evidence type="ECO:0000313" key="5">
    <source>
        <dbReference type="EMBL" id="ABQ25353.1"/>
    </source>
</evidence>
<dbReference type="PANTHER" id="PTHR43038">
    <property type="entry name" value="ATP-BINDING CASSETTE, SUB-FAMILY H, MEMBER 1"/>
    <property type="match status" value="1"/>
</dbReference>
<dbReference type="KEGG" id="gur:Gura_1149"/>
<dbReference type="InterPro" id="IPR025302">
    <property type="entry name" value="DrrA1/2-like_C"/>
</dbReference>
<dbReference type="InterPro" id="IPR003593">
    <property type="entry name" value="AAA+_ATPase"/>
</dbReference>
<dbReference type="InterPro" id="IPR017871">
    <property type="entry name" value="ABC_transporter-like_CS"/>
</dbReference>
<reference evidence="5 6" key="1">
    <citation type="submission" date="2007-05" db="EMBL/GenBank/DDBJ databases">
        <title>Complete sequence of Geobacter uraniireducens Rf4.</title>
        <authorList>
            <consortium name="US DOE Joint Genome Institute"/>
            <person name="Copeland A."/>
            <person name="Lucas S."/>
            <person name="Lapidus A."/>
            <person name="Barry K."/>
            <person name="Detter J.C."/>
            <person name="Glavina del Rio T."/>
            <person name="Hammon N."/>
            <person name="Israni S."/>
            <person name="Dalin E."/>
            <person name="Tice H."/>
            <person name="Pitluck S."/>
            <person name="Chertkov O."/>
            <person name="Brettin T."/>
            <person name="Bruce D."/>
            <person name="Han C."/>
            <person name="Schmutz J."/>
            <person name="Larimer F."/>
            <person name="Land M."/>
            <person name="Hauser L."/>
            <person name="Kyrpides N."/>
            <person name="Mikhailova N."/>
            <person name="Shelobolina E."/>
            <person name="Aklujkar M."/>
            <person name="Lovley D."/>
            <person name="Richardson P."/>
        </authorList>
    </citation>
    <scope>NUCLEOTIDE SEQUENCE [LARGE SCALE GENOMIC DNA]</scope>
    <source>
        <strain evidence="5 6">Rf4</strain>
    </source>
</reference>
<dbReference type="OrthoDB" id="9805130at2"/>
<feature type="domain" description="ABC transporter" evidence="4">
    <location>
        <begin position="10"/>
        <end position="239"/>
    </location>
</feature>
<dbReference type="AlphaFoldDB" id="A5GAP1"/>
<dbReference type="SUPFAM" id="SSF52540">
    <property type="entry name" value="P-loop containing nucleoside triphosphate hydrolases"/>
    <property type="match status" value="1"/>
</dbReference>
<sequence>MGSGNNDFAVSLRDLEKRFGDFIAVNKVSLDVRKGEIFGFLGPNGAGKSTTIRMLCGILLPTAGAGTVAGFDIVHQPEEIKKNIGYMSQRFSLYEDLTVEENIDFYSGIYKIPAEKKRLRKDWVIGMAGLEEHRSSLTSTLSGGWKQRLALGCAILHEPPIIFLDEPTSGVDPISRRNFWDLIYRMAGEGVTVFVTTHYMDEAEYCDRLGLIYRGELIALGTPTELKTRFMAEEVVEVACDCAQEMMDDIEALPGVKHAAMFGKGLHVVTEDAVRAISAMATLLAERGVSVERLEKITPSLEDVFVSLIEARDRQEAPQREFSR</sequence>
<evidence type="ECO:0000256" key="1">
    <source>
        <dbReference type="ARBA" id="ARBA00022448"/>
    </source>
</evidence>
<dbReference type="PROSITE" id="PS50893">
    <property type="entry name" value="ABC_TRANSPORTER_2"/>
    <property type="match status" value="1"/>
</dbReference>
<dbReference type="InterPro" id="IPR027417">
    <property type="entry name" value="P-loop_NTPase"/>
</dbReference>